<protein>
    <submittedName>
        <fullName evidence="7">Uncharacterized protein</fullName>
    </submittedName>
</protein>
<dbReference type="SUPFAM" id="SSF103473">
    <property type="entry name" value="MFS general substrate transporter"/>
    <property type="match status" value="1"/>
</dbReference>
<dbReference type="RefSeq" id="XP_060414823.1">
    <property type="nucleotide sequence ID" value="XM_060554601.1"/>
</dbReference>
<dbReference type="PANTHER" id="PTHR23502">
    <property type="entry name" value="MAJOR FACILITATOR SUPERFAMILY"/>
    <property type="match status" value="1"/>
</dbReference>
<dbReference type="PANTHER" id="PTHR23502:SF68">
    <property type="entry name" value="MULTIDRUG TRANSPORTER, PUTATIVE (AFU_ORTHOLOGUE AFUA_3G01120)-RELATED"/>
    <property type="match status" value="1"/>
</dbReference>
<dbReference type="GO" id="GO:0016020">
    <property type="term" value="C:membrane"/>
    <property type="evidence" value="ECO:0007669"/>
    <property type="project" value="UniProtKB-SubCell"/>
</dbReference>
<dbReference type="Proteomes" id="UP001230504">
    <property type="component" value="Unassembled WGS sequence"/>
</dbReference>
<feature type="transmembrane region" description="Helical" evidence="6">
    <location>
        <begin position="117"/>
        <end position="136"/>
    </location>
</feature>
<keyword evidence="5 6" id="KW-0472">Membrane</keyword>
<comment type="caution">
    <text evidence="7">The sequence shown here is derived from an EMBL/GenBank/DDBJ whole genome shotgun (WGS) entry which is preliminary data.</text>
</comment>
<dbReference type="Gene3D" id="1.20.1250.20">
    <property type="entry name" value="MFS general substrate transporter like domains"/>
    <property type="match status" value="1"/>
</dbReference>
<evidence type="ECO:0000256" key="1">
    <source>
        <dbReference type="ARBA" id="ARBA00004141"/>
    </source>
</evidence>
<dbReference type="AlphaFoldDB" id="A0AAD8Q1D5"/>
<feature type="transmembrane region" description="Helical" evidence="6">
    <location>
        <begin position="49"/>
        <end position="70"/>
    </location>
</feature>
<name>A0AAD8Q1D5_9PEZI</name>
<gene>
    <name evidence="7" type="ORF">LY79DRAFT_514360</name>
</gene>
<evidence type="ECO:0000256" key="3">
    <source>
        <dbReference type="ARBA" id="ARBA00022692"/>
    </source>
</evidence>
<evidence type="ECO:0000256" key="5">
    <source>
        <dbReference type="ARBA" id="ARBA00023136"/>
    </source>
</evidence>
<dbReference type="InterPro" id="IPR036259">
    <property type="entry name" value="MFS_trans_sf"/>
</dbReference>
<evidence type="ECO:0000256" key="2">
    <source>
        <dbReference type="ARBA" id="ARBA00008335"/>
    </source>
</evidence>
<evidence type="ECO:0000313" key="8">
    <source>
        <dbReference type="Proteomes" id="UP001230504"/>
    </source>
</evidence>
<feature type="transmembrane region" description="Helical" evidence="6">
    <location>
        <begin position="21"/>
        <end position="43"/>
    </location>
</feature>
<organism evidence="7 8">
    <name type="scientific">Colletotrichum navitas</name>
    <dbReference type="NCBI Taxonomy" id="681940"/>
    <lineage>
        <taxon>Eukaryota</taxon>
        <taxon>Fungi</taxon>
        <taxon>Dikarya</taxon>
        <taxon>Ascomycota</taxon>
        <taxon>Pezizomycotina</taxon>
        <taxon>Sordariomycetes</taxon>
        <taxon>Hypocreomycetidae</taxon>
        <taxon>Glomerellales</taxon>
        <taxon>Glomerellaceae</taxon>
        <taxon>Colletotrichum</taxon>
        <taxon>Colletotrichum graminicola species complex</taxon>
    </lineage>
</organism>
<proteinExistence type="inferred from homology"/>
<keyword evidence="3 6" id="KW-0812">Transmembrane</keyword>
<accession>A0AAD8Q1D5</accession>
<dbReference type="GeneID" id="85438841"/>
<evidence type="ECO:0000313" key="7">
    <source>
        <dbReference type="EMBL" id="KAK1593531.1"/>
    </source>
</evidence>
<evidence type="ECO:0000256" key="6">
    <source>
        <dbReference type="SAM" id="Phobius"/>
    </source>
</evidence>
<reference evidence="7" key="1">
    <citation type="submission" date="2021-06" db="EMBL/GenBank/DDBJ databases">
        <title>Comparative genomics, transcriptomics and evolutionary studies reveal genomic signatures of adaptation to plant cell wall in hemibiotrophic fungi.</title>
        <authorList>
            <consortium name="DOE Joint Genome Institute"/>
            <person name="Baroncelli R."/>
            <person name="Diaz J.F."/>
            <person name="Benocci T."/>
            <person name="Peng M."/>
            <person name="Battaglia E."/>
            <person name="Haridas S."/>
            <person name="Andreopoulos W."/>
            <person name="Labutti K."/>
            <person name="Pangilinan J."/>
            <person name="Floch G.L."/>
            <person name="Makela M.R."/>
            <person name="Henrissat B."/>
            <person name="Grigoriev I.V."/>
            <person name="Crouch J.A."/>
            <person name="De Vries R.P."/>
            <person name="Sukno S.A."/>
            <person name="Thon M.R."/>
        </authorList>
    </citation>
    <scope>NUCLEOTIDE SEQUENCE</scope>
    <source>
        <strain evidence="7">CBS 125086</strain>
    </source>
</reference>
<comment type="subcellular location">
    <subcellularLocation>
        <location evidence="1">Membrane</location>
        <topology evidence="1">Multi-pass membrane protein</topology>
    </subcellularLocation>
</comment>
<evidence type="ECO:0000256" key="4">
    <source>
        <dbReference type="ARBA" id="ARBA00022989"/>
    </source>
</evidence>
<sequence length="152" mass="16595">MFWSDRIAVSLLLKRGTRTPELRLTLMSYSVLLIPTGILLYGWTVEKTIFWLVPMTGSALFGMGIMLLFAPSMSYLLEAFPVHAVSAITALMMLSGIFGAFLPIIGPPMYFASGLGWGTTIMAGIAAAMAPIPWLIMKNGQGMRVKYSHQAC</sequence>
<feature type="transmembrane region" description="Helical" evidence="6">
    <location>
        <begin position="82"/>
        <end position="105"/>
    </location>
</feature>
<dbReference type="GO" id="GO:0022857">
    <property type="term" value="F:transmembrane transporter activity"/>
    <property type="evidence" value="ECO:0007669"/>
    <property type="project" value="TreeGrafter"/>
</dbReference>
<comment type="similarity">
    <text evidence="2">Belongs to the major facilitator superfamily.</text>
</comment>
<keyword evidence="4 6" id="KW-1133">Transmembrane helix</keyword>
<keyword evidence="8" id="KW-1185">Reference proteome</keyword>
<dbReference type="EMBL" id="JAHLJV010000025">
    <property type="protein sequence ID" value="KAK1593531.1"/>
    <property type="molecule type" value="Genomic_DNA"/>
</dbReference>